<organism evidence="1 2">
    <name type="scientific">Avena sativa</name>
    <name type="common">Oat</name>
    <dbReference type="NCBI Taxonomy" id="4498"/>
    <lineage>
        <taxon>Eukaryota</taxon>
        <taxon>Viridiplantae</taxon>
        <taxon>Streptophyta</taxon>
        <taxon>Embryophyta</taxon>
        <taxon>Tracheophyta</taxon>
        <taxon>Spermatophyta</taxon>
        <taxon>Magnoliopsida</taxon>
        <taxon>Liliopsida</taxon>
        <taxon>Poales</taxon>
        <taxon>Poaceae</taxon>
        <taxon>BOP clade</taxon>
        <taxon>Pooideae</taxon>
        <taxon>Poodae</taxon>
        <taxon>Poeae</taxon>
        <taxon>Poeae Chloroplast Group 1 (Aveneae type)</taxon>
        <taxon>Aveninae</taxon>
        <taxon>Avena</taxon>
    </lineage>
</organism>
<accession>A0ACD5TKM9</accession>
<reference evidence="1" key="1">
    <citation type="submission" date="2021-05" db="EMBL/GenBank/DDBJ databases">
        <authorList>
            <person name="Scholz U."/>
            <person name="Mascher M."/>
            <person name="Fiebig A."/>
        </authorList>
    </citation>
    <scope>NUCLEOTIDE SEQUENCE [LARGE SCALE GENOMIC DNA]</scope>
</reference>
<name>A0ACD5TKM9_AVESA</name>
<dbReference type="EnsemblPlants" id="AVESA.00010b.r2.1AG0075270.1">
    <property type="protein sequence ID" value="AVESA.00010b.r2.1AG0075270.1.CDS"/>
    <property type="gene ID" value="AVESA.00010b.r2.1AG0075270"/>
</dbReference>
<protein>
    <submittedName>
        <fullName evidence="1">Uncharacterized protein</fullName>
    </submittedName>
</protein>
<evidence type="ECO:0000313" key="2">
    <source>
        <dbReference type="Proteomes" id="UP001732700"/>
    </source>
</evidence>
<keyword evidence="2" id="KW-1185">Reference proteome</keyword>
<evidence type="ECO:0000313" key="1">
    <source>
        <dbReference type="EnsemblPlants" id="AVESA.00010b.r2.1AG0075270.1.CDS"/>
    </source>
</evidence>
<proteinExistence type="predicted"/>
<reference evidence="1" key="2">
    <citation type="submission" date="2025-09" db="UniProtKB">
        <authorList>
            <consortium name="EnsemblPlants"/>
        </authorList>
    </citation>
    <scope>IDENTIFICATION</scope>
</reference>
<sequence>MSVVGFDLGNESCIVGVARQRGIDVVLNEESKRETPAIVCFGDKQRFIGTAGAANSTMNPKNSISQIKRLLGRKFADPELQRDLQSFPFRVSEGPDGFPLVHVQYLGEERAFTPTQLLAMVLSNLKSIAEGNLNSAVIDCCIGIPVYFTDMQRRAVLDAATIAGLRPLRLFHETTATALAYGIYKTDLPENDQLNVAFVDVGHASMQVSIVGYKKGQLKMLSHAYDRSLGGRDFDEALFKHFAAKFKEEYKIDVYQNARACIRLRVACEKLKKMLSANPEAPMNIECLMDEKDVRGFIKRDEFELISTPVLERVKGPLEKALAEAGLTTESVHFVEVVGSGSRVPAIIRIITEFFGKEPRRTMNASECVARGCALQCAILSPTFKVREFQVNEGFPFTIALSWKPDSQNNESQQTVVFPKGNPIPSVKALTFYRSNTFVVDVLNVETDDLQITQKISTYTIGPFQSSKGEKAKLKVKVRLNIHGIVSLESATMLEEEVEVPVSATSEVAKDATKMDTDDATDVNMQESKGPADTAEGADGAQDSEEKSVPMDTDAKSPSKKKVKRTNVPVVELVYGAMGHDELQKAVEKEFEMALQDRVMEETKEKKNAVEAYVYDMRNKLYEKYNDFVTSVDKETLMAKLQEVEDWLYEDGEDETKGVYLAKLEELKKECLVYCTIWSTVCFYAEVLGI</sequence>
<dbReference type="Proteomes" id="UP001732700">
    <property type="component" value="Chromosome 1A"/>
</dbReference>